<accession>A0AAV4LMT0</accession>
<gene>
    <name evidence="1" type="ORF">BcabD6B2_06750</name>
</gene>
<keyword evidence="2" id="KW-1185">Reference proteome</keyword>
<protein>
    <submittedName>
        <fullName evidence="1">GTPase HflX</fullName>
    </submittedName>
</protein>
<dbReference type="AlphaFoldDB" id="A0AAV4LMT0"/>
<comment type="caution">
    <text evidence="1">The sequence shown here is derived from an EMBL/GenBank/DDBJ whole genome shotgun (WGS) entry which is preliminary data.</text>
</comment>
<reference evidence="1 2" key="1">
    <citation type="submission" date="2021-06" db="EMBL/GenBank/DDBJ databases">
        <title>Genome sequence of Babesia caballi.</title>
        <authorList>
            <person name="Yamagishi J."/>
            <person name="Kidaka T."/>
            <person name="Ochi A."/>
        </authorList>
    </citation>
    <scope>NUCLEOTIDE SEQUENCE [LARGE SCALE GENOMIC DNA]</scope>
    <source>
        <strain evidence="1">USDA-D6B2</strain>
    </source>
</reference>
<dbReference type="GeneID" id="94192723"/>
<organism evidence="1 2">
    <name type="scientific">Babesia caballi</name>
    <dbReference type="NCBI Taxonomy" id="5871"/>
    <lineage>
        <taxon>Eukaryota</taxon>
        <taxon>Sar</taxon>
        <taxon>Alveolata</taxon>
        <taxon>Apicomplexa</taxon>
        <taxon>Aconoidasida</taxon>
        <taxon>Piroplasmida</taxon>
        <taxon>Babesiidae</taxon>
        <taxon>Babesia</taxon>
    </lineage>
</organism>
<dbReference type="RefSeq" id="XP_067713311.1">
    <property type="nucleotide sequence ID" value="XM_067857210.1"/>
</dbReference>
<evidence type="ECO:0000313" key="1">
    <source>
        <dbReference type="EMBL" id="GIX61240.1"/>
    </source>
</evidence>
<dbReference type="Proteomes" id="UP001497744">
    <property type="component" value="Unassembled WGS sequence"/>
</dbReference>
<evidence type="ECO:0000313" key="2">
    <source>
        <dbReference type="Proteomes" id="UP001497744"/>
    </source>
</evidence>
<dbReference type="EMBL" id="BPLF01000001">
    <property type="protein sequence ID" value="GIX61240.1"/>
    <property type="molecule type" value="Genomic_DNA"/>
</dbReference>
<sequence length="550" mass="57612">MRLLVQRVDDRGHVPNGTLHVLVQRLGLLLLVNDDARAALVNGAAQLPVENHLGQLLLNLALRKGKLARDEGDLDDAVGLQKPRDVALKQRLVEASDLLLQHGVHENDLAVLAEERLEVDQRAVLVAGADAAHHANLDVVHEALTVLGAEEGDHLVVAPRDDDGQEEVLERLNELALVSAGEHGDVHRLGGGLKREGLGGVESGDAQVEVEKGIVGQVVAPAGVHRGRGAGRGGAAAVLAEVVEGEKHGRDVGYGGVAAVDLALLDHEGHRGVGDESGGGSLGGELGEDLVLALLARQVGEEHAVRAADGHVEALVGLEEVRVGRAVVLLRQVEQPAEEVDLGRDVGGGVDVGRDVLGAAERDLHAHEVAHEQVGLGLHEVDVQQQRLVLQRLDLGLQALQQGDGGGVVASEQQQHGDLQVEPEPEEGALLGLAPAAVDGEDLVEHLQVLHLLGEALEDAPHELRRLRLRQHGEEGLVADERAEHGVGLAGLNQVVHDDVERVLADVHDSLVGEDVKGAAGGVGGRRRPGGLRALSCAEYGLVEGDIAGD</sequence>
<proteinExistence type="predicted"/>
<name>A0AAV4LMT0_BABCB</name>